<sequence>MSTSPTPVRKRADAVRNREAVVRAATELFTREGPDVGVDAIAARAGVGKATVYRSFPTKEHLVAAVAAERLRWMATMTDEWSADASVDGWTALREVLRAAAGSRARGLLTHGLISDCDDPELVAAKAESTAAGRRLLARAQADGSVRADVAHEEIATLFRGLTLALTERGERDVAVWLRHADLLADAVRAR</sequence>
<dbReference type="AlphaFoldDB" id="A0A2T4UN14"/>
<dbReference type="PRINTS" id="PR00455">
    <property type="entry name" value="HTHTETR"/>
</dbReference>
<evidence type="ECO:0000259" key="5">
    <source>
        <dbReference type="PROSITE" id="PS50977"/>
    </source>
</evidence>
<dbReference type="InterPro" id="IPR001647">
    <property type="entry name" value="HTH_TetR"/>
</dbReference>
<dbReference type="InterPro" id="IPR049445">
    <property type="entry name" value="TetR_SbtR-like_C"/>
</dbReference>
<dbReference type="SUPFAM" id="SSF48498">
    <property type="entry name" value="Tetracyclin repressor-like, C-terminal domain"/>
    <property type="match status" value="1"/>
</dbReference>
<protein>
    <submittedName>
        <fullName evidence="6">TetR family transcriptional regulator</fullName>
    </submittedName>
</protein>
<evidence type="ECO:0000313" key="6">
    <source>
        <dbReference type="EMBL" id="PTL60619.1"/>
    </source>
</evidence>
<dbReference type="PANTHER" id="PTHR30055">
    <property type="entry name" value="HTH-TYPE TRANSCRIPTIONAL REGULATOR RUTR"/>
    <property type="match status" value="1"/>
</dbReference>
<accession>A0A2T4UN14</accession>
<dbReference type="InterPro" id="IPR036271">
    <property type="entry name" value="Tet_transcr_reg_TetR-rel_C_sf"/>
</dbReference>
<dbReference type="InterPro" id="IPR009057">
    <property type="entry name" value="Homeodomain-like_sf"/>
</dbReference>
<evidence type="ECO:0000256" key="4">
    <source>
        <dbReference type="PROSITE-ProRule" id="PRU00335"/>
    </source>
</evidence>
<dbReference type="InterPro" id="IPR050109">
    <property type="entry name" value="HTH-type_TetR-like_transc_reg"/>
</dbReference>
<reference evidence="6 7" key="1">
    <citation type="submission" date="2018-03" db="EMBL/GenBank/DDBJ databases">
        <title>Aquarubrobacter algicola gen. nov., sp. nov., a novel actinobacterium isolated from shallow eutrophic lake during the end of cyanobacterial harmful algal blooms.</title>
        <authorList>
            <person name="Chun S.J."/>
        </authorList>
    </citation>
    <scope>NUCLEOTIDE SEQUENCE [LARGE SCALE GENOMIC DNA]</scope>
    <source>
        <strain evidence="6 7">Seoho-28</strain>
    </source>
</reference>
<dbReference type="SUPFAM" id="SSF46689">
    <property type="entry name" value="Homeodomain-like"/>
    <property type="match status" value="1"/>
</dbReference>
<feature type="domain" description="HTH tetR-type" evidence="5">
    <location>
        <begin position="15"/>
        <end position="74"/>
    </location>
</feature>
<evidence type="ECO:0000256" key="2">
    <source>
        <dbReference type="ARBA" id="ARBA00023125"/>
    </source>
</evidence>
<dbReference type="GO" id="GO:0000976">
    <property type="term" value="F:transcription cis-regulatory region binding"/>
    <property type="evidence" value="ECO:0007669"/>
    <property type="project" value="TreeGrafter"/>
</dbReference>
<evidence type="ECO:0000256" key="1">
    <source>
        <dbReference type="ARBA" id="ARBA00023015"/>
    </source>
</evidence>
<proteinExistence type="predicted"/>
<dbReference type="PANTHER" id="PTHR30055:SF234">
    <property type="entry name" value="HTH-TYPE TRANSCRIPTIONAL REGULATOR BETI"/>
    <property type="match status" value="1"/>
</dbReference>
<dbReference type="GO" id="GO:0003700">
    <property type="term" value="F:DNA-binding transcription factor activity"/>
    <property type="evidence" value="ECO:0007669"/>
    <property type="project" value="TreeGrafter"/>
</dbReference>
<keyword evidence="3" id="KW-0804">Transcription</keyword>
<dbReference type="Gene3D" id="1.10.357.10">
    <property type="entry name" value="Tetracycline Repressor, domain 2"/>
    <property type="match status" value="1"/>
</dbReference>
<organism evidence="6 7">
    <name type="scientific">Paraconexibacter algicola</name>
    <dbReference type="NCBI Taxonomy" id="2133960"/>
    <lineage>
        <taxon>Bacteria</taxon>
        <taxon>Bacillati</taxon>
        <taxon>Actinomycetota</taxon>
        <taxon>Thermoleophilia</taxon>
        <taxon>Solirubrobacterales</taxon>
        <taxon>Paraconexibacteraceae</taxon>
        <taxon>Paraconexibacter</taxon>
    </lineage>
</organism>
<keyword evidence="7" id="KW-1185">Reference proteome</keyword>
<feature type="DNA-binding region" description="H-T-H motif" evidence="4">
    <location>
        <begin position="37"/>
        <end position="56"/>
    </location>
</feature>
<dbReference type="Pfam" id="PF00440">
    <property type="entry name" value="TetR_N"/>
    <property type="match status" value="1"/>
</dbReference>
<dbReference type="OrthoDB" id="9795011at2"/>
<dbReference type="Pfam" id="PF21597">
    <property type="entry name" value="TetR_C_43"/>
    <property type="match status" value="1"/>
</dbReference>
<name>A0A2T4UN14_9ACTN</name>
<keyword evidence="1" id="KW-0805">Transcription regulation</keyword>
<dbReference type="PROSITE" id="PS50977">
    <property type="entry name" value="HTH_TETR_2"/>
    <property type="match status" value="1"/>
</dbReference>
<keyword evidence="2 4" id="KW-0238">DNA-binding</keyword>
<gene>
    <name evidence="6" type="ORF">C7Y72_13710</name>
</gene>
<dbReference type="Proteomes" id="UP000240739">
    <property type="component" value="Unassembled WGS sequence"/>
</dbReference>
<dbReference type="EMBL" id="PYYB01000001">
    <property type="protein sequence ID" value="PTL60619.1"/>
    <property type="molecule type" value="Genomic_DNA"/>
</dbReference>
<evidence type="ECO:0000313" key="7">
    <source>
        <dbReference type="Proteomes" id="UP000240739"/>
    </source>
</evidence>
<dbReference type="RefSeq" id="WP_107569423.1">
    <property type="nucleotide sequence ID" value="NZ_PYYB01000001.1"/>
</dbReference>
<comment type="caution">
    <text evidence="6">The sequence shown here is derived from an EMBL/GenBank/DDBJ whole genome shotgun (WGS) entry which is preliminary data.</text>
</comment>
<evidence type="ECO:0000256" key="3">
    <source>
        <dbReference type="ARBA" id="ARBA00023163"/>
    </source>
</evidence>